<organism evidence="2 3">
    <name type="scientific">Phaedon cochleariae</name>
    <name type="common">Mustard beetle</name>
    <dbReference type="NCBI Taxonomy" id="80249"/>
    <lineage>
        <taxon>Eukaryota</taxon>
        <taxon>Metazoa</taxon>
        <taxon>Ecdysozoa</taxon>
        <taxon>Arthropoda</taxon>
        <taxon>Hexapoda</taxon>
        <taxon>Insecta</taxon>
        <taxon>Pterygota</taxon>
        <taxon>Neoptera</taxon>
        <taxon>Endopterygota</taxon>
        <taxon>Coleoptera</taxon>
        <taxon>Polyphaga</taxon>
        <taxon>Cucujiformia</taxon>
        <taxon>Chrysomeloidea</taxon>
        <taxon>Chrysomelidae</taxon>
        <taxon>Chrysomelinae</taxon>
        <taxon>Chrysomelini</taxon>
        <taxon>Phaedon</taxon>
    </lineage>
</organism>
<reference evidence="2" key="1">
    <citation type="submission" date="2022-01" db="EMBL/GenBank/DDBJ databases">
        <authorList>
            <person name="King R."/>
        </authorList>
    </citation>
    <scope>NUCLEOTIDE SEQUENCE</scope>
</reference>
<dbReference type="EMBL" id="OU896712">
    <property type="protein sequence ID" value="CAH1174271.1"/>
    <property type="molecule type" value="Genomic_DNA"/>
</dbReference>
<name>A0A9P0GS85_PHACE</name>
<sequence>MGLFGGFKAKFTKTAKKEKSDGIVILKYQVHSEFDSDYAHPPSSNGIKKPAVVVRHRSNPRRPTVISANYNDTNITTAIDKQKSSSLHNLHADFELVRIPRQPNPNINIEERIHNNSLPLNSFQPLSETSYIANLVPEATETGSIPKSTGGNAKQTWKVEESVKLNDSSIYGPESYYEPSGNRIALAQSHTNQDDYHMSRPLTSTSFKPLPEPINIAELVPEATKTKSIPKSTGEDAKQIRKVDESVKLYDSSIYSPESYYQPSGYSTSLTQSHTNQDDYQKSRPLTSTSFKPLPEPSKIAELVPETTKTEIIPKSTRENAEEEWIGVGLTNSSIYRPKTNYQPSDNSRSLPPSHTSQDVPTTNQEYEPSTLISMTQHSPDLQEYNVSSMNTIAAATQTTEIDEDRDEEGEEFKVHIVQHNSAADNHTSEDETSYQEDELSEYVSLGYSSQAASIFFGNDVLPTFTTSRRVRIMYSDSEDEEQDGEADC</sequence>
<keyword evidence="3" id="KW-1185">Reference proteome</keyword>
<feature type="region of interest" description="Disordered" evidence="1">
    <location>
        <begin position="261"/>
        <end position="299"/>
    </location>
</feature>
<feature type="compositionally biased region" description="Polar residues" evidence="1">
    <location>
        <begin position="261"/>
        <end position="275"/>
    </location>
</feature>
<accession>A0A9P0GS85</accession>
<dbReference type="AlphaFoldDB" id="A0A9P0GS85"/>
<dbReference type="Proteomes" id="UP001153737">
    <property type="component" value="Chromosome 6"/>
</dbReference>
<evidence type="ECO:0000313" key="2">
    <source>
        <dbReference type="EMBL" id="CAH1174271.1"/>
    </source>
</evidence>
<proteinExistence type="predicted"/>
<evidence type="ECO:0000313" key="3">
    <source>
        <dbReference type="Proteomes" id="UP001153737"/>
    </source>
</evidence>
<gene>
    <name evidence="2" type="ORF">PHAECO_LOCUS10137</name>
</gene>
<feature type="region of interest" description="Disordered" evidence="1">
    <location>
        <begin position="334"/>
        <end position="366"/>
    </location>
</feature>
<protein>
    <submittedName>
        <fullName evidence="2">Uncharacterized protein</fullName>
    </submittedName>
</protein>
<evidence type="ECO:0000256" key="1">
    <source>
        <dbReference type="SAM" id="MobiDB-lite"/>
    </source>
</evidence>
<reference evidence="2" key="2">
    <citation type="submission" date="2022-10" db="EMBL/GenBank/DDBJ databases">
        <authorList>
            <consortium name="ENA_rothamsted_submissions"/>
            <consortium name="culmorum"/>
            <person name="King R."/>
        </authorList>
    </citation>
    <scope>NUCLEOTIDE SEQUENCE</scope>
</reference>
<dbReference type="OrthoDB" id="6770873at2759"/>